<evidence type="ECO:0000256" key="6">
    <source>
        <dbReference type="ARBA" id="ARBA00022833"/>
    </source>
</evidence>
<dbReference type="InterPro" id="IPR043359">
    <property type="entry name" value="GLI-like"/>
</dbReference>
<feature type="compositionally biased region" description="Basic residues" evidence="10">
    <location>
        <begin position="524"/>
        <end position="538"/>
    </location>
</feature>
<dbReference type="GO" id="GO:0005634">
    <property type="term" value="C:nucleus"/>
    <property type="evidence" value="ECO:0007669"/>
    <property type="project" value="UniProtKB-SubCell"/>
</dbReference>
<accession>A0A811YU18</accession>
<dbReference type="AlphaFoldDB" id="A0A811YU18"/>
<dbReference type="Proteomes" id="UP000645828">
    <property type="component" value="Unassembled WGS sequence"/>
</dbReference>
<feature type="domain" description="C2H2-type" evidence="11">
    <location>
        <begin position="362"/>
        <end position="391"/>
    </location>
</feature>
<keyword evidence="4" id="KW-0677">Repeat</keyword>
<dbReference type="PANTHER" id="PTHR45718">
    <property type="entry name" value="TRANSCRIPTIONAL ACTIVATOR CUBITUS INTERRUPTUS"/>
    <property type="match status" value="1"/>
</dbReference>
<dbReference type="PANTHER" id="PTHR45718:SF8">
    <property type="entry name" value="GLIS FAMILY ZINC FINGER 2"/>
    <property type="match status" value="1"/>
</dbReference>
<protein>
    <submittedName>
        <fullName evidence="12">(raccoon dog) hypothetical protein</fullName>
    </submittedName>
</protein>
<feature type="compositionally biased region" description="Low complexity" evidence="10">
    <location>
        <begin position="574"/>
        <end position="586"/>
    </location>
</feature>
<gene>
    <name evidence="12" type="ORF">NYPRO_LOCUS13809</name>
</gene>
<evidence type="ECO:0000313" key="12">
    <source>
        <dbReference type="EMBL" id="CAD7681017.1"/>
    </source>
</evidence>
<sequence length="628" mass="66985">MLLDAGPQFPAIGVGSFARHHHHSAAAAAAAAAEMQDRELSLAAAQNGFVDSAAAHMGAFKLNPGAHELSPGQSSAFTSQGPGAYPGSAAAAAAAAALGPHAAHVGSYSGPPFNSTRDFLFRSRGFGDSAPGGGQHGLFGPGASGLHHAHSDAQGHLLFPGLPEQHGPHGSQNVLNGQMRLGLPGEVFGRSEQYRQVASPRTDPYSAAQLHNQYGPMNMNMGMNMAAAAAHHHHHHHHPGAFFRYMRQQCIKQELICKWIDPEQLSNPKKSCNKTFSTMHELVTHVSVEHVGGPEQSNHVCFWEECPREGKPFKAKYKLVNHIRVHTGEKPFPCPFPGCGKVFARSENLKIHKRTHTGEKPFQCEFEGCDRRFANSSDRKKHMHVHTSDKPYLCKMCDKSYTHPSSLRKHMKVPAGRPGGVRGGWPAVPSGLDNPYQPGQARVPRCREEGISGRAPPGSPAPQQLHSHPVPFGLPSRLLSCRSMSPPRRAPSPRRPPARATSRPRPRGWCPPAPSPRAALTSPRLRRRRRQRRRRRPCPRCTGAEEDRAAAARAAAPAAGAAAAGRAAGAAAAPAGAAGRPGATAASPPTSMNGTCERRGASLPPPVPYPGAALPPGGQRQGHPVMCC</sequence>
<feature type="domain" description="C2H2-type" evidence="11">
    <location>
        <begin position="332"/>
        <end position="361"/>
    </location>
</feature>
<dbReference type="FunFam" id="3.30.160.60:FF:000035">
    <property type="entry name" value="Zinc finger protein ZIC 1"/>
    <property type="match status" value="1"/>
</dbReference>
<dbReference type="InterPro" id="IPR041643">
    <property type="entry name" value="Znf_ZIC"/>
</dbReference>
<feature type="region of interest" description="Disordered" evidence="10">
    <location>
        <begin position="574"/>
        <end position="628"/>
    </location>
</feature>
<dbReference type="PROSITE" id="PS00028">
    <property type="entry name" value="ZINC_FINGER_C2H2_1"/>
    <property type="match status" value="2"/>
</dbReference>
<comment type="caution">
    <text evidence="12">The sequence shown here is derived from an EMBL/GenBank/DDBJ whole genome shotgun (WGS) entry which is preliminary data.</text>
</comment>
<evidence type="ECO:0000256" key="7">
    <source>
        <dbReference type="ARBA" id="ARBA00023125"/>
    </source>
</evidence>
<keyword evidence="13" id="KW-1185">Reference proteome</keyword>
<dbReference type="GO" id="GO:0008270">
    <property type="term" value="F:zinc ion binding"/>
    <property type="evidence" value="ECO:0007669"/>
    <property type="project" value="UniProtKB-KW"/>
</dbReference>
<keyword evidence="5 9" id="KW-0863">Zinc-finger</keyword>
<evidence type="ECO:0000256" key="8">
    <source>
        <dbReference type="ARBA" id="ARBA00023242"/>
    </source>
</evidence>
<keyword evidence="7" id="KW-0238">DNA-binding</keyword>
<evidence type="ECO:0000256" key="4">
    <source>
        <dbReference type="ARBA" id="ARBA00022737"/>
    </source>
</evidence>
<evidence type="ECO:0000256" key="2">
    <source>
        <dbReference type="ARBA" id="ARBA00010831"/>
    </source>
</evidence>
<dbReference type="SUPFAM" id="SSF57667">
    <property type="entry name" value="beta-beta-alpha zinc fingers"/>
    <property type="match status" value="2"/>
</dbReference>
<evidence type="ECO:0000256" key="1">
    <source>
        <dbReference type="ARBA" id="ARBA00004123"/>
    </source>
</evidence>
<dbReference type="FunFam" id="3.30.160.60:FF:000041">
    <property type="entry name" value="Zinc finger protein ZIC 1"/>
    <property type="match status" value="1"/>
</dbReference>
<evidence type="ECO:0000256" key="10">
    <source>
        <dbReference type="SAM" id="MobiDB-lite"/>
    </source>
</evidence>
<organism evidence="12 13">
    <name type="scientific">Nyctereutes procyonoides</name>
    <name type="common">Raccoon dog</name>
    <name type="synonym">Canis procyonoides</name>
    <dbReference type="NCBI Taxonomy" id="34880"/>
    <lineage>
        <taxon>Eukaryota</taxon>
        <taxon>Metazoa</taxon>
        <taxon>Chordata</taxon>
        <taxon>Craniata</taxon>
        <taxon>Vertebrata</taxon>
        <taxon>Euteleostomi</taxon>
        <taxon>Mammalia</taxon>
        <taxon>Eutheria</taxon>
        <taxon>Laurasiatheria</taxon>
        <taxon>Carnivora</taxon>
        <taxon>Caniformia</taxon>
        <taxon>Canidae</taxon>
        <taxon>Nyctereutes</taxon>
    </lineage>
</organism>
<dbReference type="SMART" id="SM00355">
    <property type="entry name" value="ZnF_C2H2"/>
    <property type="match status" value="5"/>
</dbReference>
<feature type="domain" description="C2H2-type" evidence="11">
    <location>
        <begin position="392"/>
        <end position="419"/>
    </location>
</feature>
<dbReference type="FunFam" id="3.30.160.60:FF:000065">
    <property type="entry name" value="B-cell CLL/lymphoma 6, member B"/>
    <property type="match status" value="1"/>
</dbReference>
<dbReference type="InterPro" id="IPR056436">
    <property type="entry name" value="Znf-C2H2_ZIC1-5/GLI1-3-like"/>
</dbReference>
<evidence type="ECO:0000313" key="13">
    <source>
        <dbReference type="Proteomes" id="UP000645828"/>
    </source>
</evidence>
<evidence type="ECO:0000256" key="3">
    <source>
        <dbReference type="ARBA" id="ARBA00022723"/>
    </source>
</evidence>
<dbReference type="Pfam" id="PF18366">
    <property type="entry name" value="zf_ZIC"/>
    <property type="match status" value="1"/>
</dbReference>
<feature type="domain" description="C2H2-type" evidence="11">
    <location>
        <begin position="304"/>
        <end position="331"/>
    </location>
</feature>
<evidence type="ECO:0000259" key="11">
    <source>
        <dbReference type="PROSITE" id="PS50157"/>
    </source>
</evidence>
<dbReference type="EMBL" id="CAJHUB010000750">
    <property type="protein sequence ID" value="CAD7681017.1"/>
    <property type="molecule type" value="Genomic_DNA"/>
</dbReference>
<keyword evidence="8" id="KW-0539">Nucleus</keyword>
<dbReference type="Pfam" id="PF23561">
    <property type="entry name" value="zf-C2H2_15"/>
    <property type="match status" value="1"/>
</dbReference>
<dbReference type="InterPro" id="IPR036236">
    <property type="entry name" value="Znf_C2H2_sf"/>
</dbReference>
<reference evidence="12" key="1">
    <citation type="submission" date="2020-12" db="EMBL/GenBank/DDBJ databases">
        <authorList>
            <consortium name="Molecular Ecology Group"/>
        </authorList>
    </citation>
    <scope>NUCLEOTIDE SEQUENCE</scope>
    <source>
        <strain evidence="12">TBG_1078</strain>
    </source>
</reference>
<dbReference type="GO" id="GO:0000978">
    <property type="term" value="F:RNA polymerase II cis-regulatory region sequence-specific DNA binding"/>
    <property type="evidence" value="ECO:0007669"/>
    <property type="project" value="TreeGrafter"/>
</dbReference>
<dbReference type="Gene3D" id="3.30.160.60">
    <property type="entry name" value="Classic Zinc Finger"/>
    <property type="match status" value="4"/>
</dbReference>
<keyword evidence="3" id="KW-0479">Metal-binding</keyword>
<dbReference type="GO" id="GO:0000981">
    <property type="term" value="F:DNA-binding transcription factor activity, RNA polymerase II-specific"/>
    <property type="evidence" value="ECO:0007669"/>
    <property type="project" value="TreeGrafter"/>
</dbReference>
<comment type="subcellular location">
    <subcellularLocation>
        <location evidence="1">Nucleus</location>
    </subcellularLocation>
</comment>
<dbReference type="Pfam" id="PF00096">
    <property type="entry name" value="zf-C2H2"/>
    <property type="match status" value="3"/>
</dbReference>
<keyword evidence="6" id="KW-0862">Zinc</keyword>
<comment type="similarity">
    <text evidence="2">Belongs to the GLI C2H2-type zinc-finger protein family.</text>
</comment>
<evidence type="ECO:0000256" key="5">
    <source>
        <dbReference type="ARBA" id="ARBA00022771"/>
    </source>
</evidence>
<dbReference type="PROSITE" id="PS50157">
    <property type="entry name" value="ZINC_FINGER_C2H2_2"/>
    <property type="match status" value="4"/>
</dbReference>
<evidence type="ECO:0000256" key="9">
    <source>
        <dbReference type="PROSITE-ProRule" id="PRU00042"/>
    </source>
</evidence>
<feature type="region of interest" description="Disordered" evidence="10">
    <location>
        <begin position="420"/>
        <end position="546"/>
    </location>
</feature>
<dbReference type="InterPro" id="IPR013087">
    <property type="entry name" value="Znf_C2H2_type"/>
</dbReference>
<proteinExistence type="inferred from homology"/>
<name>A0A811YU18_NYCPR</name>
<dbReference type="FunFam" id="3.30.160.60:FF:001330">
    <property type="entry name" value="Zinc finger protein ZIC 4"/>
    <property type="match status" value="1"/>
</dbReference>